<accession>A0A073B2Y6</accession>
<feature type="disulfide bond" evidence="2">
    <location>
        <begin position="35"/>
        <end position="59"/>
    </location>
</feature>
<evidence type="ECO:0000313" key="5">
    <source>
        <dbReference type="Proteomes" id="UP000031419"/>
    </source>
</evidence>
<feature type="active site" description="Nucleophile" evidence="1">
    <location>
        <position position="19"/>
    </location>
</feature>
<comment type="caution">
    <text evidence="4">The sequence shown here is derived from an EMBL/GenBank/DDBJ whole genome shotgun (WGS) entry which is preliminary data.</text>
</comment>
<dbReference type="InterPro" id="IPR037460">
    <property type="entry name" value="SEST-like"/>
</dbReference>
<dbReference type="Proteomes" id="UP000031419">
    <property type="component" value="Unassembled WGS sequence"/>
</dbReference>
<dbReference type="InterPro" id="IPR013830">
    <property type="entry name" value="SGNH_hydro"/>
</dbReference>
<evidence type="ECO:0000256" key="2">
    <source>
        <dbReference type="PIRSR" id="PIRSR637460-2"/>
    </source>
</evidence>
<dbReference type="GO" id="GO:0019433">
    <property type="term" value="P:triglyceride catabolic process"/>
    <property type="evidence" value="ECO:0007669"/>
    <property type="project" value="TreeGrafter"/>
</dbReference>
<feature type="disulfide bond" evidence="2">
    <location>
        <begin position="171"/>
        <end position="220"/>
    </location>
</feature>
<keyword evidence="2" id="KW-1015">Disulfide bond</keyword>
<evidence type="ECO:0000313" key="4">
    <source>
        <dbReference type="EMBL" id="KEI45980.1"/>
    </source>
</evidence>
<feature type="disulfide bond" evidence="2">
    <location>
        <begin position="107"/>
        <end position="119"/>
    </location>
</feature>
<feature type="active site" evidence="1">
    <location>
        <position position="241"/>
    </location>
</feature>
<dbReference type="InterPro" id="IPR036514">
    <property type="entry name" value="SGNH_hydro_sf"/>
</dbReference>
<protein>
    <submittedName>
        <fullName evidence="4">Hydrolase</fullName>
    </submittedName>
</protein>
<organism evidence="4 5">
    <name type="scientific">Saccharopolyspora rectivirgula</name>
    <dbReference type="NCBI Taxonomy" id="28042"/>
    <lineage>
        <taxon>Bacteria</taxon>
        <taxon>Bacillati</taxon>
        <taxon>Actinomycetota</taxon>
        <taxon>Actinomycetes</taxon>
        <taxon>Pseudonocardiales</taxon>
        <taxon>Pseudonocardiaceae</taxon>
        <taxon>Saccharopolyspora</taxon>
    </lineage>
</organism>
<dbReference type="Pfam" id="PF13472">
    <property type="entry name" value="Lipase_GDSL_2"/>
    <property type="match status" value="1"/>
</dbReference>
<dbReference type="Gene3D" id="3.40.50.1110">
    <property type="entry name" value="SGNH hydrolase"/>
    <property type="match status" value="1"/>
</dbReference>
<keyword evidence="4" id="KW-0378">Hydrolase</keyword>
<dbReference type="SUPFAM" id="SSF52266">
    <property type="entry name" value="SGNH hydrolase"/>
    <property type="match status" value="1"/>
</dbReference>
<dbReference type="PANTHER" id="PTHR37981:SF1">
    <property type="entry name" value="SGNH HYDROLASE-TYPE ESTERASE DOMAIN-CONTAINING PROTEIN"/>
    <property type="match status" value="1"/>
</dbReference>
<evidence type="ECO:0000259" key="3">
    <source>
        <dbReference type="Pfam" id="PF13472"/>
    </source>
</evidence>
<feature type="domain" description="SGNH hydrolase-type esterase" evidence="3">
    <location>
        <begin position="15"/>
        <end position="248"/>
    </location>
</feature>
<dbReference type="eggNOG" id="COG2755">
    <property type="taxonomic scope" value="Bacteria"/>
</dbReference>
<gene>
    <name evidence="4" type="ORF">GU90_00940</name>
</gene>
<dbReference type="CDD" id="cd01823">
    <property type="entry name" value="SEST_like"/>
    <property type="match status" value="1"/>
</dbReference>
<proteinExistence type="predicted"/>
<keyword evidence="5" id="KW-1185">Reference proteome</keyword>
<dbReference type="EMBL" id="JNVU01000004">
    <property type="protein sequence ID" value="KEI45980.1"/>
    <property type="molecule type" value="Genomic_DNA"/>
</dbReference>
<dbReference type="PANTHER" id="PTHR37981">
    <property type="entry name" value="LIPASE 2"/>
    <property type="match status" value="1"/>
</dbReference>
<dbReference type="OrthoDB" id="5503950at2"/>
<sequence>MVPAAHAAEPLEYVALGDSAAAGPLIPPPAGHPLCLRSGTSYPQVAAELLGAELTDVTCSGAEIEDFSEPQYGLVRPQYEALRPSTDLVTVTIGGNDVDLVQTAVGCLNLLPEPFGRSCADELTEDGDVLADRINALADEFDEVLAEISRRAPRAEIYVVGYATYIRDGGCYPHQPMWARDATYIQASVDRLSAVLRERAVEHGAEFVDLAPVSEGHDVCAPIGERYIEGVLPTSLAAPLHPNDKGMTAFGHAVAEAIRSASSNTAAD</sequence>
<dbReference type="AlphaFoldDB" id="A0A073B2Y6"/>
<reference evidence="4 5" key="1">
    <citation type="submission" date="2014-06" db="EMBL/GenBank/DDBJ databases">
        <title>Saccharopolyspora rectivirgula DSM-43113 Genome sequencing.</title>
        <authorList>
            <person name="Barrera C."/>
            <person name="Millon L."/>
            <person name="Rognon B."/>
            <person name="Zaugg C."/>
            <person name="Monod M."/>
        </authorList>
    </citation>
    <scope>NUCLEOTIDE SEQUENCE [LARGE SCALE GENOMIC DNA]</scope>
    <source>
        <strain evidence="4 5">DSM 43113</strain>
    </source>
</reference>
<dbReference type="GO" id="GO:0004806">
    <property type="term" value="F:triacylglycerol lipase activity"/>
    <property type="evidence" value="ECO:0007669"/>
    <property type="project" value="TreeGrafter"/>
</dbReference>
<evidence type="ECO:0000256" key="1">
    <source>
        <dbReference type="PIRSR" id="PIRSR637460-1"/>
    </source>
</evidence>
<dbReference type="STRING" id="28042.GU90_00940"/>
<name>A0A073B2Y6_9PSEU</name>